<evidence type="ECO:0000256" key="1">
    <source>
        <dbReference type="ARBA" id="ARBA00004208"/>
    </source>
</evidence>
<evidence type="ECO:0000256" key="12">
    <source>
        <dbReference type="ARBA" id="ARBA00022968"/>
    </source>
</evidence>
<reference evidence="20" key="2">
    <citation type="submission" date="2016-10" db="EMBL/GenBank/DDBJ databases">
        <authorList>
            <person name="de Groot N.N."/>
        </authorList>
    </citation>
    <scope>NUCLEOTIDE SEQUENCE</scope>
    <source>
        <strain evidence="20">ERN081008_1S</strain>
    </source>
</reference>
<keyword evidence="12" id="KW-0735">Signal-anchor</keyword>
<evidence type="ECO:0000256" key="4">
    <source>
        <dbReference type="ARBA" id="ARBA00022511"/>
    </source>
</evidence>
<evidence type="ECO:0000256" key="2">
    <source>
        <dbReference type="ARBA" id="ARBA00004336"/>
    </source>
</evidence>
<feature type="compositionally biased region" description="Polar residues" evidence="18">
    <location>
        <begin position="991"/>
        <end position="1000"/>
    </location>
</feature>
<reference evidence="20" key="1">
    <citation type="journal article" date="2016" name="Infect. Genet. Evol.">
        <title>Comparative genome and evolutionary analysis of naturally occurring Beilong virus in brown and black rats.</title>
        <authorList>
            <person name="Woo P.C."/>
            <person name="Wong A.Y."/>
            <person name="Wong B.H."/>
            <person name="Lam C.S."/>
            <person name="Fan R.Y."/>
            <person name="Lau S.K."/>
            <person name="Yuen K.Y."/>
        </authorList>
    </citation>
    <scope>NUCLEOTIDE SEQUENCE</scope>
    <source>
        <strain evidence="20">ERN081008_1S</strain>
    </source>
</reference>
<keyword evidence="13 19" id="KW-1133">Transmembrane helix</keyword>
<evidence type="ECO:0000256" key="19">
    <source>
        <dbReference type="SAM" id="Phobius"/>
    </source>
</evidence>
<dbReference type="GO" id="GO:0046789">
    <property type="term" value="F:host cell surface receptor binding"/>
    <property type="evidence" value="ECO:0007669"/>
    <property type="project" value="InterPro"/>
</dbReference>
<dbReference type="GO" id="GO:0004308">
    <property type="term" value="F:exo-alpha-sialidase activity"/>
    <property type="evidence" value="ECO:0007669"/>
    <property type="project" value="InterPro"/>
</dbReference>
<dbReference type="InterPro" id="IPR036278">
    <property type="entry name" value="Sialidase_sf"/>
</dbReference>
<dbReference type="EMBL" id="KX940961">
    <property type="protein sequence ID" value="AOV81758.1"/>
    <property type="molecule type" value="Viral_cRNA"/>
</dbReference>
<keyword evidence="7 19" id="KW-0812">Transmembrane</keyword>
<evidence type="ECO:0000256" key="17">
    <source>
        <dbReference type="RuleBase" id="RU004216"/>
    </source>
</evidence>
<keyword evidence="15" id="KW-0325">Glycoprotein</keyword>
<evidence type="ECO:0000256" key="8">
    <source>
        <dbReference type="ARBA" id="ARBA00022804"/>
    </source>
</evidence>
<name>A0A1D8MBW2_9MONO</name>
<evidence type="ECO:0000256" key="15">
    <source>
        <dbReference type="ARBA" id="ARBA00023180"/>
    </source>
</evidence>
<dbReference type="GO" id="GO:0020002">
    <property type="term" value="C:host cell plasma membrane"/>
    <property type="evidence" value="ECO:0007669"/>
    <property type="project" value="UniProtKB-SubCell"/>
</dbReference>
<protein>
    <submittedName>
        <fullName evidence="20">Attachment glycoprotein</fullName>
    </submittedName>
</protein>
<keyword evidence="16" id="KW-1160">Virus entry into host cell</keyword>
<keyword evidence="5 17" id="KW-0348">Hemagglutinin</keyword>
<evidence type="ECO:0000256" key="9">
    <source>
        <dbReference type="ARBA" id="ARBA00022844"/>
    </source>
</evidence>
<evidence type="ECO:0000256" key="18">
    <source>
        <dbReference type="SAM" id="MobiDB-lite"/>
    </source>
</evidence>
<dbReference type="GO" id="GO:0055036">
    <property type="term" value="C:virion membrane"/>
    <property type="evidence" value="ECO:0007669"/>
    <property type="project" value="UniProtKB-SubCell"/>
</dbReference>
<keyword evidence="14 19" id="KW-0472">Membrane</keyword>
<evidence type="ECO:0000256" key="5">
    <source>
        <dbReference type="ARBA" id="ARBA00022546"/>
    </source>
</evidence>
<dbReference type="InterPro" id="IPR000665">
    <property type="entry name" value="Hemagglutn/HN"/>
</dbReference>
<feature type="compositionally biased region" description="Polar residues" evidence="18">
    <location>
        <begin position="934"/>
        <end position="952"/>
    </location>
</feature>
<feature type="compositionally biased region" description="Polar residues" evidence="18">
    <location>
        <begin position="896"/>
        <end position="925"/>
    </location>
</feature>
<dbReference type="GO" id="GO:0019031">
    <property type="term" value="C:viral envelope"/>
    <property type="evidence" value="ECO:0007669"/>
    <property type="project" value="UniProtKB-KW"/>
</dbReference>
<comment type="similarity">
    <text evidence="3 17">Belongs to the paramyxoviruses hemagglutinin-neuraminidase family.</text>
</comment>
<evidence type="ECO:0000256" key="16">
    <source>
        <dbReference type="ARBA" id="ARBA00023296"/>
    </source>
</evidence>
<keyword evidence="10" id="KW-1043">Host membrane</keyword>
<evidence type="ECO:0000256" key="3">
    <source>
        <dbReference type="ARBA" id="ARBA00007701"/>
    </source>
</evidence>
<evidence type="ECO:0000256" key="10">
    <source>
        <dbReference type="ARBA" id="ARBA00022870"/>
    </source>
</evidence>
<feature type="compositionally biased region" description="Basic and acidic residues" evidence="18">
    <location>
        <begin position="869"/>
        <end position="879"/>
    </location>
</feature>
<evidence type="ECO:0000313" key="20">
    <source>
        <dbReference type="EMBL" id="AOV81758.1"/>
    </source>
</evidence>
<dbReference type="CDD" id="cd15469">
    <property type="entry name" value="HN"/>
    <property type="match status" value="1"/>
</dbReference>
<feature type="region of interest" description="Disordered" evidence="18">
    <location>
        <begin position="813"/>
        <end position="1018"/>
    </location>
</feature>
<evidence type="ECO:0000256" key="7">
    <source>
        <dbReference type="ARBA" id="ARBA00022692"/>
    </source>
</evidence>
<evidence type="ECO:0000256" key="14">
    <source>
        <dbReference type="ARBA" id="ARBA00023136"/>
    </source>
</evidence>
<comment type="subcellular location">
    <subcellularLocation>
        <location evidence="2">Host cell membrane</location>
        <topology evidence="2">Single-pass type II membrane protein</topology>
    </subcellularLocation>
    <subcellularLocation>
        <location evidence="1">Virion membrane</location>
        <topology evidence="1">Single-pass type II membrane protein</topology>
    </subcellularLocation>
</comment>
<dbReference type="InterPro" id="IPR016285">
    <property type="entry name" value="Hemagglutn-neuramid"/>
</dbReference>
<dbReference type="Gene3D" id="2.120.10.10">
    <property type="match status" value="1"/>
</dbReference>
<feature type="transmembrane region" description="Helical" evidence="19">
    <location>
        <begin position="36"/>
        <end position="62"/>
    </location>
</feature>
<dbReference type="Pfam" id="PF00423">
    <property type="entry name" value="HN"/>
    <property type="match status" value="1"/>
</dbReference>
<accession>A0A1D8MBW2</accession>
<feature type="compositionally biased region" description="Basic and acidic residues" evidence="18">
    <location>
        <begin position="849"/>
        <end position="860"/>
    </location>
</feature>
<proteinExistence type="inferred from homology"/>
<keyword evidence="6" id="KW-0945">Host-virus interaction</keyword>
<keyword evidence="9" id="KW-0946">Virion</keyword>
<dbReference type="SUPFAM" id="SSF50939">
    <property type="entry name" value="Sialidases"/>
    <property type="match status" value="1"/>
</dbReference>
<sequence>MSQLAAHNLAMSNFYGTHQGDLSGSQKGEEQQVQGVIRYVSMIVGLLSLFTIIALNVTNIIYMTESGGTMQSIKTAQGSIDGSMREISGVIMEDVKPKTDLINSMVSYNIPAQLSMIHQIIKNDVLKQCTPSFMFNNTICPLAENPTHSRYFEEVNLDSISECSGPDMHLGLGVNPEFIEFPSFAPGSTKPGSCVRLPSFSLSTTVFAYTHTIMGHGCSELDVGDHYFSVGRIADAGHEIPQFETISSWFINDKINRRSCTVAAGAMEAWMGCVIMTETFYDDLNSLDTGKLTISYLDVFGRKKEWIYTRSEILYDYTYTSVYFSVGSGVVVGDTVYFLIWGSLSSPIEETAYCFAPDCSNYNQRMCNEAQRPSKFGHRQMVNGILKFKTTSTGKPLLSVGTLSPSVVPFGSEGRLMYSEITKIIYLYLRSTSWHALPLTGLFVLGPPTSISWIVQRAVSRPGEFPCGASNRCPKDCVTGVYTDLFPLGSRYEYAATVYLNSETYRVNPTLALINQTNIIASKKVTTESQRAGYTTTTCFVFKLRVWCISVVELAPSTMTAYEPIPFLYQLDLTCKGKNGSLAMRFTGKEGTYKSGRYKSPRNECFFEKVSNKYYFIVSTPEGIQPYEIRDLTPDRMPHIIMYISDVCAPALSAFKKLLPAMRPITTLTIGNWQFRPVEVSGGLRVSIGRNLTKEGDLTMSAPEDPGSNTFPGGHIPGNGLFDAGYYTVEYPKEWKQTTPKPSEGGNIIDKNKTPVIPSRDNPTSDSSIPHRESIEPVRPTREVLKSSDYVTIVSTDSGSGSGDFATGVPWTGVSPKAPQNGINLPGTELPHPTVLDRINTPAPSDPKVSADSDHTRDTIDPTALSKPLNHDTTGDTDTRINTGTATYGFTPGREATSSGKLANDLTNSTSVPSEAHPSASTSEASKPEKNTDNRVTQDPTSGTAERPTTNAPVDGKHSTQLTDARPNTADPERTSQHSSSTTRDEVKPSLPSTTEASTHQRTEAATPPELVNNTLNPPSTQVRSVRSLMQDAIAQAWNFVRGVTP</sequence>
<dbReference type="GO" id="GO:0046718">
    <property type="term" value="P:symbiont entry into host cell"/>
    <property type="evidence" value="ECO:0007669"/>
    <property type="project" value="UniProtKB-KW"/>
</dbReference>
<keyword evidence="8" id="KW-1161">Viral attachment to host cell</keyword>
<keyword evidence="4" id="KW-1032">Host cell membrane</keyword>
<evidence type="ECO:0000256" key="13">
    <source>
        <dbReference type="ARBA" id="ARBA00022989"/>
    </source>
</evidence>
<feature type="region of interest" description="Disordered" evidence="18">
    <location>
        <begin position="736"/>
        <end position="774"/>
    </location>
</feature>
<organism evidence="20">
    <name type="scientific">Beilong virus</name>
    <dbReference type="NCBI Taxonomy" id="341053"/>
    <lineage>
        <taxon>Viruses</taxon>
        <taxon>Riboviria</taxon>
        <taxon>Orthornavirae</taxon>
        <taxon>Negarnaviricota</taxon>
        <taxon>Haploviricotina</taxon>
        <taxon>Monjiviricetes</taxon>
        <taxon>Mononegavirales</taxon>
        <taxon>Paramyxoviridae</taxon>
        <taxon>Orthoparamyxovirinae</taxon>
        <taxon>Jeilongvirus</taxon>
        <taxon>Jeilongvirus beilongi</taxon>
    </lineage>
</organism>
<dbReference type="GO" id="GO:0019062">
    <property type="term" value="P:virion attachment to host cell"/>
    <property type="evidence" value="ECO:0007669"/>
    <property type="project" value="UniProtKB-KW"/>
</dbReference>
<keyword evidence="11 17" id="KW-0261">Viral envelope protein</keyword>
<evidence type="ECO:0000256" key="6">
    <source>
        <dbReference type="ARBA" id="ARBA00022581"/>
    </source>
</evidence>
<evidence type="ECO:0000256" key="11">
    <source>
        <dbReference type="ARBA" id="ARBA00022879"/>
    </source>
</evidence>
<gene>
    <name evidence="20" type="primary">G</name>
</gene>